<dbReference type="InterPro" id="IPR006295">
    <property type="entry name" value="DNA_primase_DnaG"/>
</dbReference>
<evidence type="ECO:0000256" key="13">
    <source>
        <dbReference type="PIRNR" id="PIRNR002811"/>
    </source>
</evidence>
<evidence type="ECO:0000256" key="3">
    <source>
        <dbReference type="ARBA" id="ARBA00022679"/>
    </source>
</evidence>
<dbReference type="SMART" id="SM00400">
    <property type="entry name" value="ZnF_CHCC"/>
    <property type="match status" value="1"/>
</dbReference>
<keyword evidence="5 12" id="KW-0235">DNA replication</keyword>
<keyword evidence="6 12" id="KW-0479">Metal-binding</keyword>
<dbReference type="HAMAP" id="MF_00974">
    <property type="entry name" value="DNA_primase_DnaG"/>
    <property type="match status" value="1"/>
</dbReference>
<evidence type="ECO:0000259" key="14">
    <source>
        <dbReference type="PROSITE" id="PS50880"/>
    </source>
</evidence>
<dbReference type="Gene3D" id="1.10.860.10">
    <property type="entry name" value="DNAb Helicase, Chain A"/>
    <property type="match status" value="1"/>
</dbReference>
<dbReference type="Pfam" id="PF08275">
    <property type="entry name" value="DNAG_N"/>
    <property type="match status" value="1"/>
</dbReference>
<dbReference type="InterPro" id="IPR050219">
    <property type="entry name" value="DnaG_primase"/>
</dbReference>
<dbReference type="CDD" id="cd03364">
    <property type="entry name" value="TOPRIM_DnaG_primases"/>
    <property type="match status" value="1"/>
</dbReference>
<dbReference type="Gene3D" id="3.40.1360.10">
    <property type="match status" value="1"/>
</dbReference>
<keyword evidence="7 12" id="KW-0863">Zinc-finger</keyword>
<comment type="caution">
    <text evidence="15">The sequence shown here is derived from an EMBL/GenBank/DDBJ whole genome shotgun (WGS) entry which is preliminary data.</text>
</comment>
<dbReference type="SMART" id="SM00493">
    <property type="entry name" value="TOPRIM"/>
    <property type="match status" value="1"/>
</dbReference>
<keyword evidence="4 12" id="KW-0548">Nucleotidyltransferase</keyword>
<keyword evidence="16" id="KW-1185">Reference proteome</keyword>
<dbReference type="InterPro" id="IPR034151">
    <property type="entry name" value="TOPRIM_DnaG_bac"/>
</dbReference>
<dbReference type="InterPro" id="IPR030846">
    <property type="entry name" value="DnaG_bac"/>
</dbReference>
<dbReference type="Pfam" id="PF01807">
    <property type="entry name" value="Zn_ribbon_DnaG"/>
    <property type="match status" value="1"/>
</dbReference>
<dbReference type="RefSeq" id="WP_206966324.1">
    <property type="nucleotide sequence ID" value="NZ_JAFLVX010000018.1"/>
</dbReference>
<keyword evidence="11 12" id="KW-0804">Transcription</keyword>
<evidence type="ECO:0000313" key="16">
    <source>
        <dbReference type="Proteomes" id="UP000664857"/>
    </source>
</evidence>
<evidence type="ECO:0000256" key="5">
    <source>
        <dbReference type="ARBA" id="ARBA00022705"/>
    </source>
</evidence>
<evidence type="ECO:0000256" key="9">
    <source>
        <dbReference type="ARBA" id="ARBA00022842"/>
    </source>
</evidence>
<evidence type="ECO:0000256" key="7">
    <source>
        <dbReference type="ARBA" id="ARBA00022771"/>
    </source>
</evidence>
<dbReference type="InterPro" id="IPR002694">
    <property type="entry name" value="Znf_CHC2"/>
</dbReference>
<evidence type="ECO:0000313" key="15">
    <source>
        <dbReference type="EMBL" id="MBO0476882.1"/>
    </source>
</evidence>
<comment type="cofactor">
    <cofactor evidence="12 13">
        <name>Zn(2+)</name>
        <dbReference type="ChEBI" id="CHEBI:29105"/>
    </cofactor>
    <text evidence="12 13">Binds 1 zinc ion per monomer.</text>
</comment>
<reference evidence="15 16" key="1">
    <citation type="submission" date="2021-03" db="EMBL/GenBank/DDBJ databases">
        <title>Enterococcal diversity collection.</title>
        <authorList>
            <person name="Gilmore M.S."/>
            <person name="Schwartzman J."/>
            <person name="Van Tyne D."/>
            <person name="Martin M."/>
            <person name="Earl A.M."/>
            <person name="Manson A.L."/>
            <person name="Straub T."/>
            <person name="Salamzade R."/>
            <person name="Saavedra J."/>
            <person name="Lebreton F."/>
            <person name="Prichula J."/>
            <person name="Schaufler K."/>
            <person name="Gaca A."/>
            <person name="Sgardioli B."/>
            <person name="Wagenaar J."/>
            <person name="Strong T."/>
        </authorList>
    </citation>
    <scope>NUCLEOTIDE SEQUENCE [LARGE SCALE GENOMIC DNA]</scope>
    <source>
        <strain evidence="15 16">DIV0080</strain>
    </source>
</reference>
<keyword evidence="3 12" id="KW-0808">Transferase</keyword>
<evidence type="ECO:0000256" key="4">
    <source>
        <dbReference type="ARBA" id="ARBA00022695"/>
    </source>
</evidence>
<gene>
    <name evidence="12" type="primary">dnaG</name>
    <name evidence="15" type="ORF">DOK76_07355</name>
</gene>
<dbReference type="Gene3D" id="3.90.980.10">
    <property type="entry name" value="DNA primase, catalytic core, N-terminal domain"/>
    <property type="match status" value="1"/>
</dbReference>
<dbReference type="SUPFAM" id="SSF56731">
    <property type="entry name" value="DNA primase core"/>
    <property type="match status" value="1"/>
</dbReference>
<dbReference type="EMBL" id="JAFLVX010000018">
    <property type="protein sequence ID" value="MBO0476882.1"/>
    <property type="molecule type" value="Genomic_DNA"/>
</dbReference>
<dbReference type="InterPro" id="IPR016136">
    <property type="entry name" value="DNA_helicase_N/primase_C"/>
</dbReference>
<comment type="subunit">
    <text evidence="12">Monomer. Interacts with DnaB.</text>
</comment>
<evidence type="ECO:0000256" key="2">
    <source>
        <dbReference type="ARBA" id="ARBA00022515"/>
    </source>
</evidence>
<feature type="zinc finger region" description="CHC2-type" evidence="12">
    <location>
        <begin position="40"/>
        <end position="64"/>
    </location>
</feature>
<dbReference type="PIRSF" id="PIRSF002811">
    <property type="entry name" value="DnaG"/>
    <property type="match status" value="1"/>
</dbReference>
<keyword evidence="9" id="KW-0460">Magnesium</keyword>
<evidence type="ECO:0000256" key="10">
    <source>
        <dbReference type="ARBA" id="ARBA00023125"/>
    </source>
</evidence>
<dbReference type="EC" id="2.7.7.101" evidence="12"/>
<evidence type="ECO:0000256" key="1">
    <source>
        <dbReference type="ARBA" id="ARBA00022478"/>
    </source>
</evidence>
<feature type="domain" description="Toprim" evidence="14">
    <location>
        <begin position="268"/>
        <end position="348"/>
    </location>
</feature>
<evidence type="ECO:0000256" key="6">
    <source>
        <dbReference type="ARBA" id="ARBA00022723"/>
    </source>
</evidence>
<comment type="domain">
    <text evidence="12">Contains an N-terminal zinc-binding domain, a central core domain that contains the primase activity, and a C-terminal DnaB-binding domain.</text>
</comment>
<dbReference type="InterPro" id="IPR006171">
    <property type="entry name" value="TOPRIM_dom"/>
</dbReference>
<dbReference type="PROSITE" id="PS50880">
    <property type="entry name" value="TOPRIM"/>
    <property type="match status" value="1"/>
</dbReference>
<dbReference type="NCBIfam" id="TIGR01391">
    <property type="entry name" value="dnaG"/>
    <property type="match status" value="1"/>
</dbReference>
<dbReference type="InterPro" id="IPR037068">
    <property type="entry name" value="DNA_primase_core_N_sf"/>
</dbReference>
<keyword evidence="10 12" id="KW-0238">DNA-binding</keyword>
<keyword evidence="2 12" id="KW-0639">Primosome</keyword>
<dbReference type="InterPro" id="IPR013264">
    <property type="entry name" value="DNAG_N"/>
</dbReference>
<dbReference type="Gene3D" id="3.90.580.10">
    <property type="entry name" value="Zinc finger, CHC2-type domain"/>
    <property type="match status" value="1"/>
</dbReference>
<keyword evidence="1 12" id="KW-0240">DNA-directed RNA polymerase</keyword>
<dbReference type="InterPro" id="IPR036977">
    <property type="entry name" value="DNA_primase_Znf_CHC2"/>
</dbReference>
<comment type="catalytic activity">
    <reaction evidence="12">
        <text>ssDNA + n NTP = ssDNA/pppN(pN)n-1 hybrid + (n-1) diphosphate.</text>
        <dbReference type="EC" id="2.7.7.101"/>
    </reaction>
</comment>
<dbReference type="Pfam" id="PF13155">
    <property type="entry name" value="Toprim_2"/>
    <property type="match status" value="1"/>
</dbReference>
<keyword evidence="8 12" id="KW-0862">Zinc</keyword>
<comment type="similarity">
    <text evidence="12 13">Belongs to the DnaG primase family.</text>
</comment>
<dbReference type="PANTHER" id="PTHR30313:SF2">
    <property type="entry name" value="DNA PRIMASE"/>
    <property type="match status" value="1"/>
</dbReference>
<dbReference type="Proteomes" id="UP000664857">
    <property type="component" value="Unassembled WGS sequence"/>
</dbReference>
<accession>A0ABS3HUH3</accession>
<sequence>MVQLIPQETIEMVRQQTNIVDIVGQYVQLKKSGKNYLGLCPFHNEKSPSFSVAEDKQIYHCFGCGKGGNVFSFIQEIEGLTFPESVEKVADLASINVTINATHTPQTLSPKALEESQLIDIHEKTADLYHHILLNTQVGEQALAYLKERGLTEEVIKTFKIGFAPRDRRLLFKILEKDHYSEDILRKTGLLFQLDNGDWLDRFYQRIMFPITNFQGKVIGFSGRLLLDESFDATDQPKYLNSPETELFNKRFILYNFHQARSEIRKKNEVILFEGFMDVISAWMSGTKNGVASMGTSLTVEQIATLEKVSEDVLLAYDGDNAGIEATNRAIDLLNNQSSMTIQIIDIPDKMDPDDYRKKFGTDGLHQLLKNNRSTIFQFKKEYLKRQKNLAIEADKLLYIDEILTELVKVNSIVEVDMALTGLSSEFSVSKNTLQNELRDKKRSYKQDSFSDFSPVQSKKELVIPKHFETRKVDQIEKAEMTLIYRLLNERSAYQFLSTKESIAFYHDHYQELYLHLVNYLSLNGEVVIADFLDYLKEDYLKTTLINVTMQNLSEESTKQELDDCLLVLQRAGVKRQIEELLQAQQEAKRVGNNDLEAETTLNIITLQKQLKSI</sequence>
<evidence type="ECO:0000256" key="12">
    <source>
        <dbReference type="HAMAP-Rule" id="MF_00974"/>
    </source>
</evidence>
<dbReference type="PANTHER" id="PTHR30313">
    <property type="entry name" value="DNA PRIMASE"/>
    <property type="match status" value="1"/>
</dbReference>
<organism evidence="15 16">
    <name type="scientific">Candidatus Vagococcus giribetii</name>
    <dbReference type="NCBI Taxonomy" id="2230876"/>
    <lineage>
        <taxon>Bacteria</taxon>
        <taxon>Bacillati</taxon>
        <taxon>Bacillota</taxon>
        <taxon>Bacilli</taxon>
        <taxon>Lactobacillales</taxon>
        <taxon>Enterococcaceae</taxon>
        <taxon>Vagococcus</taxon>
    </lineage>
</organism>
<dbReference type="SUPFAM" id="SSF57783">
    <property type="entry name" value="Zinc beta-ribbon"/>
    <property type="match status" value="1"/>
</dbReference>
<comment type="function">
    <text evidence="12 13">RNA polymerase that catalyzes the synthesis of short RNA molecules used as primers for DNA polymerase during DNA replication.</text>
</comment>
<evidence type="ECO:0000256" key="8">
    <source>
        <dbReference type="ARBA" id="ARBA00022833"/>
    </source>
</evidence>
<proteinExistence type="inferred from homology"/>
<name>A0ABS3HUH3_9ENTE</name>
<protein>
    <recommendedName>
        <fullName evidence="12 13">DNA primase</fullName>
        <ecNumber evidence="12">2.7.7.101</ecNumber>
    </recommendedName>
</protein>
<evidence type="ECO:0000256" key="11">
    <source>
        <dbReference type="ARBA" id="ARBA00023163"/>
    </source>
</evidence>